<feature type="region of interest" description="Disordered" evidence="2">
    <location>
        <begin position="1"/>
        <end position="34"/>
    </location>
</feature>
<accession>A0AAW1PBV5</accession>
<dbReference type="GO" id="GO:0035091">
    <property type="term" value="F:phosphatidylinositol binding"/>
    <property type="evidence" value="ECO:0007669"/>
    <property type="project" value="InterPro"/>
</dbReference>
<feature type="compositionally biased region" description="Basic and acidic residues" evidence="2">
    <location>
        <begin position="24"/>
        <end position="34"/>
    </location>
</feature>
<dbReference type="SUPFAM" id="SSF64268">
    <property type="entry name" value="PX domain"/>
    <property type="match status" value="1"/>
</dbReference>
<gene>
    <name evidence="4" type="ORF">WJX72_004051</name>
</gene>
<feature type="compositionally biased region" description="Acidic residues" evidence="2">
    <location>
        <begin position="13"/>
        <end position="23"/>
    </location>
</feature>
<dbReference type="Pfam" id="PF09325">
    <property type="entry name" value="Vps5"/>
    <property type="match status" value="1"/>
</dbReference>
<dbReference type="InterPro" id="IPR027267">
    <property type="entry name" value="AH/BAR_dom_sf"/>
</dbReference>
<dbReference type="EMBL" id="JALJOR010000015">
    <property type="protein sequence ID" value="KAK9805542.1"/>
    <property type="molecule type" value="Genomic_DNA"/>
</dbReference>
<dbReference type="InterPro" id="IPR015404">
    <property type="entry name" value="Vps5_C"/>
</dbReference>
<dbReference type="CDD" id="cd07596">
    <property type="entry name" value="BAR_SNX"/>
    <property type="match status" value="1"/>
</dbReference>
<evidence type="ECO:0000313" key="5">
    <source>
        <dbReference type="Proteomes" id="UP001489004"/>
    </source>
</evidence>
<dbReference type="PROSITE" id="PS50195">
    <property type="entry name" value="PX"/>
    <property type="match status" value="1"/>
</dbReference>
<dbReference type="Proteomes" id="UP001489004">
    <property type="component" value="Unassembled WGS sequence"/>
</dbReference>
<proteinExistence type="predicted"/>
<evidence type="ECO:0000259" key="3">
    <source>
        <dbReference type="PROSITE" id="PS50195"/>
    </source>
</evidence>
<evidence type="ECO:0000313" key="4">
    <source>
        <dbReference type="EMBL" id="KAK9805542.1"/>
    </source>
</evidence>
<dbReference type="Pfam" id="PF00787">
    <property type="entry name" value="PX"/>
    <property type="match status" value="1"/>
</dbReference>
<dbReference type="GO" id="GO:0005768">
    <property type="term" value="C:endosome"/>
    <property type="evidence" value="ECO:0007669"/>
    <property type="project" value="UniProtKB-ARBA"/>
</dbReference>
<feature type="domain" description="PX" evidence="3">
    <location>
        <begin position="106"/>
        <end position="224"/>
    </location>
</feature>
<dbReference type="Gene3D" id="1.20.1270.60">
    <property type="entry name" value="Arfaptin homology (AH) domain/BAR domain"/>
    <property type="match status" value="1"/>
</dbReference>
<protein>
    <recommendedName>
        <fullName evidence="3">PX domain-containing protein</fullName>
    </recommendedName>
</protein>
<dbReference type="InterPro" id="IPR044279">
    <property type="entry name" value="SNX2A/B"/>
</dbReference>
<organism evidence="4 5">
    <name type="scientific">[Myrmecia] bisecta</name>
    <dbReference type="NCBI Taxonomy" id="41462"/>
    <lineage>
        <taxon>Eukaryota</taxon>
        <taxon>Viridiplantae</taxon>
        <taxon>Chlorophyta</taxon>
        <taxon>core chlorophytes</taxon>
        <taxon>Trebouxiophyceae</taxon>
        <taxon>Trebouxiales</taxon>
        <taxon>Trebouxiaceae</taxon>
        <taxon>Myrmecia</taxon>
    </lineage>
</organism>
<dbReference type="SMART" id="SM00312">
    <property type="entry name" value="PX"/>
    <property type="match status" value="1"/>
</dbReference>
<dbReference type="InterPro" id="IPR036871">
    <property type="entry name" value="PX_dom_sf"/>
</dbReference>
<reference evidence="4 5" key="1">
    <citation type="journal article" date="2024" name="Nat. Commun.">
        <title>Phylogenomics reveals the evolutionary origins of lichenization in chlorophyte algae.</title>
        <authorList>
            <person name="Puginier C."/>
            <person name="Libourel C."/>
            <person name="Otte J."/>
            <person name="Skaloud P."/>
            <person name="Haon M."/>
            <person name="Grisel S."/>
            <person name="Petersen M."/>
            <person name="Berrin J.G."/>
            <person name="Delaux P.M."/>
            <person name="Dal Grande F."/>
            <person name="Keller J."/>
        </authorList>
    </citation>
    <scope>NUCLEOTIDE SEQUENCE [LARGE SCALE GENOMIC DNA]</scope>
    <source>
        <strain evidence="4 5">SAG 2043</strain>
    </source>
</reference>
<comment type="caution">
    <text evidence="4">The sequence shown here is derived from an EMBL/GenBank/DDBJ whole genome shotgun (WGS) entry which is preliminary data.</text>
</comment>
<evidence type="ECO:0000256" key="1">
    <source>
        <dbReference type="SAM" id="Coils"/>
    </source>
</evidence>
<evidence type="ECO:0000256" key="2">
    <source>
        <dbReference type="SAM" id="MobiDB-lite"/>
    </source>
</evidence>
<sequence length="549" mass="60553">MSDPLSNLAFASVDEELHEEPIDDGPHEESAADKELRQQYLGYGAGHDSEHLDTRTDTVASYGQLLAPPSYADSVLFDRGEIQPEGLDVPESSSAPKSARALQITVTDPVKKVESSIIPGVTGGYFTYRVATKTTLPHFGRKELAVRRRFRDFVALADLLKITHRGYFIPPRPEKSAIDNQRATPDFIEIRRAALEHYLEQLAAHPVISTSQELRVFLEEDGALSGSQQWAALQPMHGSFLEGVARLPKQLFGQDRAIPAPFEAAQSTKNTSDLLRRFKEMGQSYRNEYKEPPALPDDEVNLRNERLVIDEFAEKVAIASRKAEKVVSKFEDVGNVLGDLGLSLIKIAKFEEEEGTKCGQYTESAAHSKTISADAKRFGMASVRLSRLSRTATAQTTVALSPLHDHLALTPAVLKALKEREAALVTAQAIAEDLEKKRKSVGALEEQGDKRFGGDKNATRKVANLQNDVAALEAALQAAQAEYDRVKTRNNEELERWTRDRASDFAAMLEGFARVEGAFQDRSLDIWRGVAEEFGASQQPGSGKAPARE</sequence>
<keyword evidence="1" id="KW-0175">Coiled coil</keyword>
<keyword evidence="5" id="KW-1185">Reference proteome</keyword>
<feature type="coiled-coil region" evidence="1">
    <location>
        <begin position="417"/>
        <end position="496"/>
    </location>
</feature>
<name>A0AAW1PBV5_9CHLO</name>
<dbReference type="PANTHER" id="PTHR46757">
    <property type="entry name" value="SORTING NEXIN-RELATED"/>
    <property type="match status" value="1"/>
</dbReference>
<dbReference type="InterPro" id="IPR001683">
    <property type="entry name" value="PX_dom"/>
</dbReference>
<dbReference type="AlphaFoldDB" id="A0AAW1PBV5"/>
<dbReference type="Gene3D" id="3.30.1520.10">
    <property type="entry name" value="Phox-like domain"/>
    <property type="match status" value="1"/>
</dbReference>
<dbReference type="PANTHER" id="PTHR46757:SF2">
    <property type="entry name" value="OS05G0346100 PROTEIN"/>
    <property type="match status" value="1"/>
</dbReference>